<keyword evidence="4" id="KW-1185">Reference proteome</keyword>
<name>A0ABT3KUE1_9BURK</name>
<proteinExistence type="inferred from homology"/>
<evidence type="ECO:0000259" key="2">
    <source>
        <dbReference type="Pfam" id="PF08450"/>
    </source>
</evidence>
<dbReference type="Gene3D" id="2.120.10.30">
    <property type="entry name" value="TolB, C-terminal domain"/>
    <property type="match status" value="1"/>
</dbReference>
<evidence type="ECO:0000313" key="4">
    <source>
        <dbReference type="Proteomes" id="UP001208935"/>
    </source>
</evidence>
<organism evidence="3 4">
    <name type="scientific">Verminephrobacter aporrectodeae subsp. tuberculatae</name>
    <dbReference type="NCBI Taxonomy" id="1110392"/>
    <lineage>
        <taxon>Bacteria</taxon>
        <taxon>Pseudomonadati</taxon>
        <taxon>Pseudomonadota</taxon>
        <taxon>Betaproteobacteria</taxon>
        <taxon>Burkholderiales</taxon>
        <taxon>Comamonadaceae</taxon>
        <taxon>Verminephrobacter</taxon>
    </lineage>
</organism>
<comment type="similarity">
    <text evidence="1">Belongs to the SMP-30/CGR1 family.</text>
</comment>
<dbReference type="EMBL" id="QZCW01000002">
    <property type="protein sequence ID" value="MCW5321974.1"/>
    <property type="molecule type" value="Genomic_DNA"/>
</dbReference>
<accession>A0ABT3KUE1</accession>
<dbReference type="InterPro" id="IPR013658">
    <property type="entry name" value="SGL"/>
</dbReference>
<dbReference type="PANTHER" id="PTHR10907">
    <property type="entry name" value="REGUCALCIN"/>
    <property type="match status" value="1"/>
</dbReference>
<sequence>MDLLLSDHRDQVGESPVWSVAEQALYWVDIEGRALRRWSFPDRRLCSWEAGERLACLGLHADGGLVAGMETGVFQLQPGADGSLGAQRLAGIGHPRPAMRFNDGRCDRQGRFWAGTMLRDTALAQPAGSLYRMDPRGLSAPLVSGLVTPNGLAFSPDGATMYLSDSHPGVQRIWSMPLHDDGTPGPRTVFADMRALPGRPDGAAIDAEGCYWICGNDAAVLHRFTPQGRLDRSLAVPTSKPSMCSFGGPGLDLLFITSIRPDRPQGDDVALGGAVFVARPGVSGLPETPYRCA</sequence>
<gene>
    <name evidence="3" type="ORF">D5039_12700</name>
</gene>
<dbReference type="InterPro" id="IPR005511">
    <property type="entry name" value="SMP-30"/>
</dbReference>
<dbReference type="InterPro" id="IPR011042">
    <property type="entry name" value="6-blade_b-propeller_TolB-like"/>
</dbReference>
<comment type="caution">
    <text evidence="3">The sequence shown here is derived from an EMBL/GenBank/DDBJ whole genome shotgun (WGS) entry which is preliminary data.</text>
</comment>
<dbReference type="PANTHER" id="PTHR10907:SF47">
    <property type="entry name" value="REGUCALCIN"/>
    <property type="match status" value="1"/>
</dbReference>
<protein>
    <submittedName>
        <fullName evidence="3">SMP-30/gluconolactonase/LRE family protein</fullName>
    </submittedName>
</protein>
<evidence type="ECO:0000256" key="1">
    <source>
        <dbReference type="ARBA" id="ARBA00008853"/>
    </source>
</evidence>
<evidence type="ECO:0000313" key="3">
    <source>
        <dbReference type="EMBL" id="MCW5321974.1"/>
    </source>
</evidence>
<dbReference type="Proteomes" id="UP001208935">
    <property type="component" value="Unassembled WGS sequence"/>
</dbReference>
<dbReference type="PRINTS" id="PR01790">
    <property type="entry name" value="SMP30FAMILY"/>
</dbReference>
<reference evidence="4" key="1">
    <citation type="submission" date="2023-07" db="EMBL/GenBank/DDBJ databases">
        <title>Verminephrobacter genomes.</title>
        <authorList>
            <person name="Lund M.B."/>
        </authorList>
    </citation>
    <scope>NUCLEOTIDE SEQUENCE [LARGE SCALE GENOMIC DNA]</scope>
    <source>
        <strain evidence="4">AtM5-05</strain>
    </source>
</reference>
<feature type="domain" description="SMP-30/Gluconolactonase/LRE-like region" evidence="2">
    <location>
        <begin position="12"/>
        <end position="259"/>
    </location>
</feature>
<dbReference type="RefSeq" id="WP_010100909.1">
    <property type="nucleotide sequence ID" value="NZ_QZCV01000002.1"/>
</dbReference>
<dbReference type="Pfam" id="PF08450">
    <property type="entry name" value="SGL"/>
    <property type="match status" value="1"/>
</dbReference>
<dbReference type="SUPFAM" id="SSF63829">
    <property type="entry name" value="Calcium-dependent phosphotriesterase"/>
    <property type="match status" value="1"/>
</dbReference>